<proteinExistence type="predicted"/>
<evidence type="ECO:0000313" key="2">
    <source>
        <dbReference type="Proteomes" id="UP001557470"/>
    </source>
</evidence>
<evidence type="ECO:0000313" key="1">
    <source>
        <dbReference type="EMBL" id="KAL0968301.1"/>
    </source>
</evidence>
<organism evidence="1 2">
    <name type="scientific">Umbra pygmaea</name>
    <name type="common">Eastern mudminnow</name>
    <dbReference type="NCBI Taxonomy" id="75934"/>
    <lineage>
        <taxon>Eukaryota</taxon>
        <taxon>Metazoa</taxon>
        <taxon>Chordata</taxon>
        <taxon>Craniata</taxon>
        <taxon>Vertebrata</taxon>
        <taxon>Euteleostomi</taxon>
        <taxon>Actinopterygii</taxon>
        <taxon>Neopterygii</taxon>
        <taxon>Teleostei</taxon>
        <taxon>Protacanthopterygii</taxon>
        <taxon>Esociformes</taxon>
        <taxon>Umbridae</taxon>
        <taxon>Umbra</taxon>
    </lineage>
</organism>
<dbReference type="AlphaFoldDB" id="A0ABD0WU02"/>
<protein>
    <submittedName>
        <fullName evidence="1">Uncharacterized protein</fullName>
    </submittedName>
</protein>
<reference evidence="1 2" key="1">
    <citation type="submission" date="2024-06" db="EMBL/GenBank/DDBJ databases">
        <authorList>
            <person name="Pan Q."/>
            <person name="Wen M."/>
            <person name="Jouanno E."/>
            <person name="Zahm M."/>
            <person name="Klopp C."/>
            <person name="Cabau C."/>
            <person name="Louis A."/>
            <person name="Berthelot C."/>
            <person name="Parey E."/>
            <person name="Roest Crollius H."/>
            <person name="Montfort J."/>
            <person name="Robinson-Rechavi M."/>
            <person name="Bouchez O."/>
            <person name="Lampietro C."/>
            <person name="Lopez Roques C."/>
            <person name="Donnadieu C."/>
            <person name="Postlethwait J."/>
            <person name="Bobe J."/>
            <person name="Verreycken H."/>
            <person name="Guiguen Y."/>
        </authorList>
    </citation>
    <scope>NUCLEOTIDE SEQUENCE [LARGE SCALE GENOMIC DNA]</scope>
    <source>
        <strain evidence="1">Up_M1</strain>
        <tissue evidence="1">Testis</tissue>
    </source>
</reference>
<name>A0ABD0WU02_UMBPY</name>
<dbReference type="Proteomes" id="UP001557470">
    <property type="component" value="Unassembled WGS sequence"/>
</dbReference>
<gene>
    <name evidence="1" type="ORF">UPYG_G00265020</name>
</gene>
<dbReference type="EMBL" id="JAGEUA010000008">
    <property type="protein sequence ID" value="KAL0968301.1"/>
    <property type="molecule type" value="Genomic_DNA"/>
</dbReference>
<sequence length="70" mass="8128">MRLTCTARGREAKRQTFILKKLIKLCLSPWEGEDHRRRRTRKETLHNHARDVSIITGQKLEGGLSNQGKC</sequence>
<accession>A0ABD0WU02</accession>
<comment type="caution">
    <text evidence="1">The sequence shown here is derived from an EMBL/GenBank/DDBJ whole genome shotgun (WGS) entry which is preliminary data.</text>
</comment>
<keyword evidence="2" id="KW-1185">Reference proteome</keyword>